<dbReference type="GO" id="GO:0005524">
    <property type="term" value="F:ATP binding"/>
    <property type="evidence" value="ECO:0007669"/>
    <property type="project" value="UniProtKB-KW"/>
</dbReference>
<evidence type="ECO:0000256" key="5">
    <source>
        <dbReference type="ARBA" id="ARBA00022553"/>
    </source>
</evidence>
<dbReference type="Gene3D" id="1.10.287.130">
    <property type="match status" value="1"/>
</dbReference>
<evidence type="ECO:0000256" key="11">
    <source>
        <dbReference type="ARBA" id="ARBA00022989"/>
    </source>
</evidence>
<comment type="subcellular location">
    <subcellularLocation>
        <location evidence="2">Cell membrane</location>
        <topology evidence="2">Multi-pass membrane protein</topology>
    </subcellularLocation>
</comment>
<evidence type="ECO:0000313" key="21">
    <source>
        <dbReference type="Proteomes" id="UP000018895"/>
    </source>
</evidence>
<dbReference type="InterPro" id="IPR050398">
    <property type="entry name" value="HssS/ArlS-like"/>
</dbReference>
<dbReference type="Pfam" id="PF02518">
    <property type="entry name" value="HATPase_c"/>
    <property type="match status" value="1"/>
</dbReference>
<keyword evidence="7 17" id="KW-0812">Transmembrane</keyword>
<dbReference type="PROSITE" id="PS50885">
    <property type="entry name" value="HAMP"/>
    <property type="match status" value="1"/>
</dbReference>
<evidence type="ECO:0000256" key="1">
    <source>
        <dbReference type="ARBA" id="ARBA00000085"/>
    </source>
</evidence>
<dbReference type="PANTHER" id="PTHR45528:SF11">
    <property type="entry name" value="HISTIDINE KINASE"/>
    <property type="match status" value="1"/>
</dbReference>
<evidence type="ECO:0000256" key="7">
    <source>
        <dbReference type="ARBA" id="ARBA00022692"/>
    </source>
</evidence>
<keyword evidence="9 20" id="KW-0418">Kinase</keyword>
<dbReference type="SMART" id="SM00388">
    <property type="entry name" value="HisKA"/>
    <property type="match status" value="1"/>
</dbReference>
<dbReference type="EMBL" id="BAUU01000007">
    <property type="protein sequence ID" value="GAE29843.1"/>
    <property type="molecule type" value="Genomic_DNA"/>
</dbReference>
<keyword evidence="11 17" id="KW-1133">Transmembrane helix</keyword>
<dbReference type="SUPFAM" id="SSF55874">
    <property type="entry name" value="ATPase domain of HSP90 chaperone/DNA topoisomerase II/histidine kinase"/>
    <property type="match status" value="1"/>
</dbReference>
<evidence type="ECO:0000256" key="9">
    <source>
        <dbReference type="ARBA" id="ARBA00022777"/>
    </source>
</evidence>
<feature type="domain" description="Histidine kinase" evidence="18">
    <location>
        <begin position="237"/>
        <end position="452"/>
    </location>
</feature>
<evidence type="ECO:0000259" key="18">
    <source>
        <dbReference type="PROSITE" id="PS50109"/>
    </source>
</evidence>
<dbReference type="InterPro" id="IPR004358">
    <property type="entry name" value="Sig_transdc_His_kin-like_C"/>
</dbReference>
<feature type="transmembrane region" description="Helical" evidence="17">
    <location>
        <begin position="156"/>
        <end position="175"/>
    </location>
</feature>
<dbReference type="RefSeq" id="WP_035341849.1">
    <property type="nucleotide sequence ID" value="NZ_BAUU01000007.1"/>
</dbReference>
<dbReference type="GO" id="GO:0005886">
    <property type="term" value="C:plasma membrane"/>
    <property type="evidence" value="ECO:0007669"/>
    <property type="project" value="UniProtKB-SubCell"/>
</dbReference>
<evidence type="ECO:0000256" key="14">
    <source>
        <dbReference type="ARBA" id="ARBA00023136"/>
    </source>
</evidence>
<evidence type="ECO:0000256" key="4">
    <source>
        <dbReference type="ARBA" id="ARBA00022475"/>
    </source>
</evidence>
<dbReference type="InterPro" id="IPR003594">
    <property type="entry name" value="HATPase_dom"/>
</dbReference>
<dbReference type="Pfam" id="PF00512">
    <property type="entry name" value="HisKA"/>
    <property type="match status" value="1"/>
</dbReference>
<dbReference type="InterPro" id="IPR036890">
    <property type="entry name" value="HATPase_C_sf"/>
</dbReference>
<evidence type="ECO:0000256" key="2">
    <source>
        <dbReference type="ARBA" id="ARBA00004651"/>
    </source>
</evidence>
<comment type="caution">
    <text evidence="20">The sequence shown here is derived from an EMBL/GenBank/DDBJ whole genome shotgun (WGS) entry which is preliminary data.</text>
</comment>
<dbReference type="AlphaFoldDB" id="W4QDT9"/>
<dbReference type="InterPro" id="IPR003660">
    <property type="entry name" value="HAMP_dom"/>
</dbReference>
<keyword evidence="14 17" id="KW-0472">Membrane</keyword>
<dbReference type="InterPro" id="IPR005467">
    <property type="entry name" value="His_kinase_dom"/>
</dbReference>
<keyword evidence="21" id="KW-1185">Reference proteome</keyword>
<evidence type="ECO:0000256" key="17">
    <source>
        <dbReference type="SAM" id="Phobius"/>
    </source>
</evidence>
<evidence type="ECO:0000259" key="19">
    <source>
        <dbReference type="PROSITE" id="PS50885"/>
    </source>
</evidence>
<comment type="catalytic activity">
    <reaction evidence="1">
        <text>ATP + protein L-histidine = ADP + protein N-phospho-L-histidine.</text>
        <dbReference type="EC" id="2.7.13.3"/>
    </reaction>
</comment>
<gene>
    <name evidence="20" type="ORF">JCM9152_1229</name>
</gene>
<evidence type="ECO:0000256" key="3">
    <source>
        <dbReference type="ARBA" id="ARBA00012438"/>
    </source>
</evidence>
<dbReference type="PRINTS" id="PR00344">
    <property type="entry name" value="BCTRLSENSOR"/>
</dbReference>
<dbReference type="SMART" id="SM00304">
    <property type="entry name" value="HAMP"/>
    <property type="match status" value="1"/>
</dbReference>
<dbReference type="FunFam" id="3.30.565.10:FF:000006">
    <property type="entry name" value="Sensor histidine kinase WalK"/>
    <property type="match status" value="1"/>
</dbReference>
<dbReference type="GO" id="GO:0000155">
    <property type="term" value="F:phosphorelay sensor kinase activity"/>
    <property type="evidence" value="ECO:0007669"/>
    <property type="project" value="InterPro"/>
</dbReference>
<dbReference type="Pfam" id="PF00672">
    <property type="entry name" value="HAMP"/>
    <property type="match status" value="1"/>
</dbReference>
<keyword evidence="8" id="KW-0547">Nucleotide-binding</keyword>
<dbReference type="InterPro" id="IPR036097">
    <property type="entry name" value="HisK_dim/P_sf"/>
</dbReference>
<evidence type="ECO:0000256" key="16">
    <source>
        <dbReference type="ARBA" id="ARBA00040841"/>
    </source>
</evidence>
<dbReference type="PANTHER" id="PTHR45528">
    <property type="entry name" value="SENSOR HISTIDINE KINASE CPXA"/>
    <property type="match status" value="1"/>
</dbReference>
<dbReference type="EC" id="2.7.13.3" evidence="3"/>
<dbReference type="SUPFAM" id="SSF47384">
    <property type="entry name" value="Homodimeric domain of signal transducing histidine kinase"/>
    <property type="match status" value="1"/>
</dbReference>
<dbReference type="SMART" id="SM00387">
    <property type="entry name" value="HATPase_c"/>
    <property type="match status" value="1"/>
</dbReference>
<dbReference type="CDD" id="cd00075">
    <property type="entry name" value="HATPase"/>
    <property type="match status" value="1"/>
</dbReference>
<keyword evidence="6" id="KW-0808">Transferase</keyword>
<evidence type="ECO:0000313" key="20">
    <source>
        <dbReference type="EMBL" id="GAE29843.1"/>
    </source>
</evidence>
<proteinExistence type="predicted"/>
<dbReference type="FunFam" id="1.10.287.130:FF:000001">
    <property type="entry name" value="Two-component sensor histidine kinase"/>
    <property type="match status" value="1"/>
</dbReference>
<dbReference type="Gene3D" id="3.30.565.10">
    <property type="entry name" value="Histidine kinase-like ATPase, C-terminal domain"/>
    <property type="match status" value="1"/>
</dbReference>
<dbReference type="STRING" id="1236971.JCM9152_1229"/>
<dbReference type="InterPro" id="IPR003661">
    <property type="entry name" value="HisK_dim/P_dom"/>
</dbReference>
<comment type="function">
    <text evidence="15">Member of the two-component regulatory system HssS/HssR involved in intracellular heme homeostasis and tempering of staphylococcal virulence. HssS functions as a heme sensor histidine kinase which is autophosphorylated at a histidine residue and transfers its phosphate group to an aspartate residue of HssR. HssR/HssS activates the expression of hrtAB, an efflux pump, in response to extracellular heme, hemin, hemoglobin or blood.</text>
</comment>
<organism evidence="20 21">
    <name type="scientific">Halalkalibacter hemicellulosilyticusJCM 9152</name>
    <dbReference type="NCBI Taxonomy" id="1236971"/>
    <lineage>
        <taxon>Bacteria</taxon>
        <taxon>Bacillati</taxon>
        <taxon>Bacillota</taxon>
        <taxon>Bacilli</taxon>
        <taxon>Bacillales</taxon>
        <taxon>Bacillaceae</taxon>
        <taxon>Halalkalibacter</taxon>
    </lineage>
</organism>
<evidence type="ECO:0000256" key="6">
    <source>
        <dbReference type="ARBA" id="ARBA00022679"/>
    </source>
</evidence>
<evidence type="ECO:0000256" key="13">
    <source>
        <dbReference type="ARBA" id="ARBA00023026"/>
    </source>
</evidence>
<evidence type="ECO:0000256" key="10">
    <source>
        <dbReference type="ARBA" id="ARBA00022840"/>
    </source>
</evidence>
<dbReference type="PROSITE" id="PS50109">
    <property type="entry name" value="HIS_KIN"/>
    <property type="match status" value="1"/>
</dbReference>
<dbReference type="CDD" id="cd06225">
    <property type="entry name" value="HAMP"/>
    <property type="match status" value="1"/>
</dbReference>
<reference evidence="20" key="1">
    <citation type="journal article" date="2014" name="Genome Announc.">
        <title>Draft Genome Sequences of Three Alkaliphilic Bacillus Strains, Bacillus wakoensis JCM 9140T, Bacillus akibai JCM 9157T, and Bacillus hemicellulosilyticus JCM 9152T.</title>
        <authorList>
            <person name="Yuki M."/>
            <person name="Oshima K."/>
            <person name="Suda W."/>
            <person name="Oshida Y."/>
            <person name="Kitamura K."/>
            <person name="Iida T."/>
            <person name="Hattori M."/>
            <person name="Ohkuma M."/>
        </authorList>
    </citation>
    <scope>NUCLEOTIDE SEQUENCE [LARGE SCALE GENOMIC DNA]</scope>
    <source>
        <strain evidence="20">JCM 9152</strain>
    </source>
</reference>
<dbReference type="Gene3D" id="6.10.340.10">
    <property type="match status" value="1"/>
</dbReference>
<feature type="transmembrane region" description="Helical" evidence="17">
    <location>
        <begin position="6"/>
        <end position="28"/>
    </location>
</feature>
<dbReference type="OrthoDB" id="9813151at2"/>
<evidence type="ECO:0000256" key="12">
    <source>
        <dbReference type="ARBA" id="ARBA00023012"/>
    </source>
</evidence>
<evidence type="ECO:0000256" key="8">
    <source>
        <dbReference type="ARBA" id="ARBA00022741"/>
    </source>
</evidence>
<keyword evidence="5" id="KW-0597">Phosphoprotein</keyword>
<feature type="transmembrane region" description="Helical" evidence="17">
    <location>
        <begin position="125"/>
        <end position="144"/>
    </location>
</feature>
<accession>W4QDT9</accession>
<keyword evidence="4" id="KW-1003">Cell membrane</keyword>
<keyword evidence="12" id="KW-0902">Two-component regulatory system</keyword>
<protein>
    <recommendedName>
        <fullName evidence="16">Heme sensor protein HssS</fullName>
        <ecNumber evidence="3">2.7.13.3</ecNumber>
    </recommendedName>
</protein>
<dbReference type="Proteomes" id="UP000018895">
    <property type="component" value="Unassembled WGS sequence"/>
</dbReference>
<keyword evidence="13" id="KW-0843">Virulence</keyword>
<keyword evidence="10" id="KW-0067">ATP-binding</keyword>
<sequence>MFKKSLYFQIVIIFIGVVLISLASAFFISSSFFHSEVIFDEELSNISSGVAEIVELTGADDLPQLMDTIKTYYFNAVIVSEGGEVIGENAKIVNEVSKPMIQHITSLNQGETYILPYEHKANYRIIGLPVSIVAGETHALFVFINYEEEFESLRKVVFFTLCLVLMIGSGLILLASRYLVNPVKKLTNAAREMAKGNFSVRMETKSTDEVGELISSFNHMASEVEKIDQMREDFVSSVSHEIQSPITSIRGFTKAIKDDVVPKQHQKEYLDIIYQETERLSRLSENLLRLASLDSEQHPYRPETYRIDEQLRRTVLATEPLWKEKSIYVSLELEKAEIYADQDLMEQVWFNLLTNAIKYTPKNGQVSIGSEREIRGLVVRIKDTGKGIPEESIPQLFDRFYKVDKARSSAIDGNGLGLSIVKKILAIHQYSIEVVSEEGLGSIFIVRLKDEKEAKTKGNH</sequence>
<dbReference type="SUPFAM" id="SSF158472">
    <property type="entry name" value="HAMP domain-like"/>
    <property type="match status" value="1"/>
</dbReference>
<dbReference type="CDD" id="cd00082">
    <property type="entry name" value="HisKA"/>
    <property type="match status" value="1"/>
</dbReference>
<evidence type="ECO:0000256" key="15">
    <source>
        <dbReference type="ARBA" id="ARBA00037219"/>
    </source>
</evidence>
<feature type="domain" description="HAMP" evidence="19">
    <location>
        <begin position="177"/>
        <end position="229"/>
    </location>
</feature>
<name>W4QDT9_9BACI</name>